<keyword evidence="1" id="KW-0533">Nickel</keyword>
<dbReference type="EMBL" id="AZDI01000003">
    <property type="protein sequence ID" value="KRK45968.1"/>
    <property type="molecule type" value="Genomic_DNA"/>
</dbReference>
<dbReference type="PANTHER" id="PTHR36566:SF1">
    <property type="entry name" value="PYRIDINIUM-3,5-BISTHIOCARBOXYLIC ACID MONONUCLEOTIDE NICKEL INSERTION PROTEIN"/>
    <property type="match status" value="1"/>
</dbReference>
<comment type="caution">
    <text evidence="2">The sequence shown here is derived from an EMBL/GenBank/DDBJ whole genome shotgun (WGS) entry which is preliminary data.</text>
</comment>
<reference evidence="2 3" key="1">
    <citation type="journal article" date="2015" name="Genome Announc.">
        <title>Expanding the biotechnology potential of lactobacilli through comparative genomics of 213 strains and associated genera.</title>
        <authorList>
            <person name="Sun Z."/>
            <person name="Harris H.M."/>
            <person name="McCann A."/>
            <person name="Guo C."/>
            <person name="Argimon S."/>
            <person name="Zhang W."/>
            <person name="Yang X."/>
            <person name="Jeffery I.B."/>
            <person name="Cooney J.C."/>
            <person name="Kagawa T.F."/>
            <person name="Liu W."/>
            <person name="Song Y."/>
            <person name="Salvetti E."/>
            <person name="Wrobel A."/>
            <person name="Rasinkangas P."/>
            <person name="Parkhill J."/>
            <person name="Rea M.C."/>
            <person name="O'Sullivan O."/>
            <person name="Ritari J."/>
            <person name="Douillard F.P."/>
            <person name="Paul Ross R."/>
            <person name="Yang R."/>
            <person name="Briner A.E."/>
            <person name="Felis G.E."/>
            <person name="de Vos W.M."/>
            <person name="Barrangou R."/>
            <person name="Klaenhammer T.R."/>
            <person name="Caufield P.W."/>
            <person name="Cui Y."/>
            <person name="Zhang H."/>
            <person name="O'Toole P.W."/>
        </authorList>
    </citation>
    <scope>NUCLEOTIDE SEQUENCE [LARGE SCALE GENOMIC DNA]</scope>
    <source>
        <strain evidence="2 3">DSM 15638</strain>
    </source>
</reference>
<proteinExistence type="predicted"/>
<name>A0A0R1HI68_9LACO</name>
<dbReference type="PANTHER" id="PTHR36566">
    <property type="entry name" value="NICKEL INSERTION PROTEIN-RELATED"/>
    <property type="match status" value="1"/>
</dbReference>
<evidence type="ECO:0000313" key="3">
    <source>
        <dbReference type="Proteomes" id="UP000051450"/>
    </source>
</evidence>
<dbReference type="Pfam" id="PF01969">
    <property type="entry name" value="Ni_insertion"/>
    <property type="match status" value="1"/>
</dbReference>
<sequence>MSIEANIDDQTGEELGYLMKKLMSEGSYDAFFTPIQMKKNRPAYKVTALCNPLDQEKITKLFLKYTSTLGVRYQTLNRTIMKRHFDSVETEYGVVGIKIATYEEIKKYSPEYDDCEKIAKENQLSLAEVYQLVSNEWQKNKEEVI</sequence>
<dbReference type="Gene3D" id="3.10.20.300">
    <property type="entry name" value="mk0293 like domain"/>
    <property type="match status" value="1"/>
</dbReference>
<dbReference type="RefSeq" id="WP_057973996.1">
    <property type="nucleotide sequence ID" value="NZ_AZDI01000003.1"/>
</dbReference>
<dbReference type="STRING" id="1423719.FC66_GL000928"/>
<dbReference type="Proteomes" id="UP000051450">
    <property type="component" value="Unassembled WGS sequence"/>
</dbReference>
<dbReference type="InterPro" id="IPR002822">
    <property type="entry name" value="Ni_insertion"/>
</dbReference>
<evidence type="ECO:0000313" key="2">
    <source>
        <dbReference type="EMBL" id="KRK45968.1"/>
    </source>
</evidence>
<dbReference type="AlphaFoldDB" id="A0A0R1HI68"/>
<evidence type="ECO:0000256" key="1">
    <source>
        <dbReference type="ARBA" id="ARBA00022596"/>
    </source>
</evidence>
<accession>A0A0R1HI68</accession>
<gene>
    <name evidence="2" type="ORF">FC66_GL000928</name>
</gene>
<keyword evidence="3" id="KW-1185">Reference proteome</keyword>
<evidence type="ECO:0008006" key="4">
    <source>
        <dbReference type="Google" id="ProtNLM"/>
    </source>
</evidence>
<dbReference type="PATRIC" id="fig|1423719.4.peg.944"/>
<protein>
    <recommendedName>
        <fullName evidence="4">TIGR00299 family protein</fullName>
    </recommendedName>
</protein>
<dbReference type="Gene3D" id="3.30.70.1380">
    <property type="entry name" value="Transcriptional regulatory protein pf0864 domain like"/>
    <property type="match status" value="1"/>
</dbReference>
<organism evidence="2 3">
    <name type="scientific">Dellaglioa algida DSM 15638</name>
    <dbReference type="NCBI Taxonomy" id="1423719"/>
    <lineage>
        <taxon>Bacteria</taxon>
        <taxon>Bacillati</taxon>
        <taxon>Bacillota</taxon>
        <taxon>Bacilli</taxon>
        <taxon>Lactobacillales</taxon>
        <taxon>Lactobacillaceae</taxon>
        <taxon>Dellaglioa</taxon>
    </lineage>
</organism>